<dbReference type="FunFam" id="1.10.630.10:FF:000036">
    <property type="entry name" value="CYtochrome P450 family"/>
    <property type="match status" value="1"/>
</dbReference>
<evidence type="ECO:0000256" key="1">
    <source>
        <dbReference type="ARBA" id="ARBA00001971"/>
    </source>
</evidence>
<keyword evidence="4 8" id="KW-0479">Metal-binding</keyword>
<evidence type="ECO:0000313" key="10">
    <source>
        <dbReference type="EMBL" id="OXA46402.1"/>
    </source>
</evidence>
<name>A0A226DLJ0_FOLCA</name>
<comment type="cofactor">
    <cofactor evidence="1 8">
        <name>heme</name>
        <dbReference type="ChEBI" id="CHEBI:30413"/>
    </cofactor>
</comment>
<dbReference type="Gene3D" id="1.10.630.10">
    <property type="entry name" value="Cytochrome P450"/>
    <property type="match status" value="1"/>
</dbReference>
<keyword evidence="11" id="KW-1185">Reference proteome</keyword>
<dbReference type="InterPro" id="IPR001128">
    <property type="entry name" value="Cyt_P450"/>
</dbReference>
<dbReference type="GO" id="GO:0006805">
    <property type="term" value="P:xenobiotic metabolic process"/>
    <property type="evidence" value="ECO:0007669"/>
    <property type="project" value="TreeGrafter"/>
</dbReference>
<reference evidence="10 11" key="1">
    <citation type="submission" date="2015-12" db="EMBL/GenBank/DDBJ databases">
        <title>The genome of Folsomia candida.</title>
        <authorList>
            <person name="Faddeeva A."/>
            <person name="Derks M.F."/>
            <person name="Anvar Y."/>
            <person name="Smit S."/>
            <person name="Van Straalen N."/>
            <person name="Roelofs D."/>
        </authorList>
    </citation>
    <scope>NUCLEOTIDE SEQUENCE [LARGE SCALE GENOMIC DNA]</scope>
    <source>
        <strain evidence="10 11">VU population</strain>
        <tissue evidence="10">Whole body</tissue>
    </source>
</reference>
<dbReference type="SUPFAM" id="SSF48264">
    <property type="entry name" value="Cytochrome P450"/>
    <property type="match status" value="1"/>
</dbReference>
<dbReference type="PANTHER" id="PTHR24300:SF376">
    <property type="entry name" value="CYTOCHROME P450 15A1"/>
    <property type="match status" value="1"/>
</dbReference>
<feature type="binding site" description="axial binding residue" evidence="8">
    <location>
        <position position="431"/>
    </location>
    <ligand>
        <name>heme</name>
        <dbReference type="ChEBI" id="CHEBI:30413"/>
    </ligand>
    <ligandPart>
        <name>Fe</name>
        <dbReference type="ChEBI" id="CHEBI:18248"/>
    </ligandPart>
</feature>
<evidence type="ECO:0000313" key="11">
    <source>
        <dbReference type="Proteomes" id="UP000198287"/>
    </source>
</evidence>
<comment type="caution">
    <text evidence="10">The sequence shown here is derived from an EMBL/GenBank/DDBJ whole genome shotgun (WGS) entry which is preliminary data.</text>
</comment>
<evidence type="ECO:0000256" key="8">
    <source>
        <dbReference type="PIRSR" id="PIRSR602401-1"/>
    </source>
</evidence>
<dbReference type="Proteomes" id="UP000198287">
    <property type="component" value="Unassembled WGS sequence"/>
</dbReference>
<dbReference type="STRING" id="158441.A0A226DLJ0"/>
<dbReference type="PANTHER" id="PTHR24300">
    <property type="entry name" value="CYTOCHROME P450 508A4-RELATED"/>
    <property type="match status" value="1"/>
</dbReference>
<evidence type="ECO:0000256" key="4">
    <source>
        <dbReference type="ARBA" id="ARBA00022723"/>
    </source>
</evidence>
<dbReference type="OrthoDB" id="1103324at2759"/>
<dbReference type="GO" id="GO:0020037">
    <property type="term" value="F:heme binding"/>
    <property type="evidence" value="ECO:0007669"/>
    <property type="project" value="InterPro"/>
</dbReference>
<evidence type="ECO:0000256" key="6">
    <source>
        <dbReference type="ARBA" id="ARBA00023004"/>
    </source>
</evidence>
<dbReference type="EMBL" id="LNIX01000015">
    <property type="protein sequence ID" value="OXA46402.1"/>
    <property type="molecule type" value="Genomic_DNA"/>
</dbReference>
<keyword evidence="3 8" id="KW-0349">Heme</keyword>
<dbReference type="InterPro" id="IPR036396">
    <property type="entry name" value="Cyt_P450_sf"/>
</dbReference>
<dbReference type="GO" id="GO:0005506">
    <property type="term" value="F:iron ion binding"/>
    <property type="evidence" value="ECO:0007669"/>
    <property type="project" value="InterPro"/>
</dbReference>
<dbReference type="GO" id="GO:0005737">
    <property type="term" value="C:cytoplasm"/>
    <property type="evidence" value="ECO:0007669"/>
    <property type="project" value="TreeGrafter"/>
</dbReference>
<sequence>MRRSGLLRILEEAQTEKCSSRASWTTVSWKYAANEVRTLGTLRSGKLRCDLEEYGPLYKLNFGPMNMVVVSDRKMVKEMFSNPAFSGRMDFKEYDPILDGKVHGIVNTEGEHWEELRRFTLRQLRDFGFGKGTMEDSIMLEVHELIDGLQECGEKPVDNVKRRFLLANVNALWAIRTGIRHKQNDKELLNMSEKAFGGILESGGVILFMPWIVNIFPKWSGYDKIKRAILEFTDYLRKPVIDHKKTRQDIFDRDFTDAFLKEIDKTTDPNSAFIGKLGEENLIATLGDLHFAGSETTASTLSWMILYLCKFPEILKTFQDEIESITGNARSTTVSDRAKMPYTEALIAETLRYSSIAPQAVEHKVLKDQEYNGYFIPKDTVITANLNYIHFDPKIWTDPENFRPNRFLSPDGKTFKKHDALIPFSTGKRQCLGESLARDSLFLFATNIAQRFDIVFDKNGPDNGFESELAFILTPKPFSVIFKDRLA</sequence>
<evidence type="ECO:0000256" key="7">
    <source>
        <dbReference type="ARBA" id="ARBA00023033"/>
    </source>
</evidence>
<dbReference type="PRINTS" id="PR00385">
    <property type="entry name" value="P450"/>
</dbReference>
<dbReference type="PROSITE" id="PS00086">
    <property type="entry name" value="CYTOCHROME_P450"/>
    <property type="match status" value="1"/>
</dbReference>
<evidence type="ECO:0000256" key="2">
    <source>
        <dbReference type="ARBA" id="ARBA00010617"/>
    </source>
</evidence>
<organism evidence="10 11">
    <name type="scientific">Folsomia candida</name>
    <name type="common">Springtail</name>
    <dbReference type="NCBI Taxonomy" id="158441"/>
    <lineage>
        <taxon>Eukaryota</taxon>
        <taxon>Metazoa</taxon>
        <taxon>Ecdysozoa</taxon>
        <taxon>Arthropoda</taxon>
        <taxon>Hexapoda</taxon>
        <taxon>Collembola</taxon>
        <taxon>Entomobryomorpha</taxon>
        <taxon>Isotomoidea</taxon>
        <taxon>Isotomidae</taxon>
        <taxon>Proisotominae</taxon>
        <taxon>Folsomia</taxon>
    </lineage>
</organism>
<evidence type="ECO:0000256" key="9">
    <source>
        <dbReference type="RuleBase" id="RU000461"/>
    </source>
</evidence>
<keyword evidence="5 9" id="KW-0560">Oxidoreductase</keyword>
<keyword evidence="7 9" id="KW-0503">Monooxygenase</keyword>
<dbReference type="InterPro" id="IPR002401">
    <property type="entry name" value="Cyt_P450_E_grp-I"/>
</dbReference>
<dbReference type="InterPro" id="IPR017972">
    <property type="entry name" value="Cyt_P450_CS"/>
</dbReference>
<proteinExistence type="inferred from homology"/>
<dbReference type="OMA" id="EEVRINC"/>
<dbReference type="InterPro" id="IPR050182">
    <property type="entry name" value="Cytochrome_P450_fam2"/>
</dbReference>
<dbReference type="GO" id="GO:0006082">
    <property type="term" value="P:organic acid metabolic process"/>
    <property type="evidence" value="ECO:0007669"/>
    <property type="project" value="TreeGrafter"/>
</dbReference>
<dbReference type="GO" id="GO:0008395">
    <property type="term" value="F:steroid hydroxylase activity"/>
    <property type="evidence" value="ECO:0007669"/>
    <property type="project" value="TreeGrafter"/>
</dbReference>
<dbReference type="PRINTS" id="PR00463">
    <property type="entry name" value="EP450I"/>
</dbReference>
<dbReference type="GO" id="GO:0016712">
    <property type="term" value="F:oxidoreductase activity, acting on paired donors, with incorporation or reduction of molecular oxygen, reduced flavin or flavoprotein as one donor, and incorporation of one atom of oxygen"/>
    <property type="evidence" value="ECO:0007669"/>
    <property type="project" value="TreeGrafter"/>
</dbReference>
<accession>A0A226DLJ0</accession>
<dbReference type="AlphaFoldDB" id="A0A226DLJ0"/>
<gene>
    <name evidence="10" type="ORF">Fcan01_18814</name>
</gene>
<keyword evidence="6 8" id="KW-0408">Iron</keyword>
<comment type="similarity">
    <text evidence="2 9">Belongs to the cytochrome P450 family.</text>
</comment>
<evidence type="ECO:0000256" key="5">
    <source>
        <dbReference type="ARBA" id="ARBA00023002"/>
    </source>
</evidence>
<dbReference type="Pfam" id="PF00067">
    <property type="entry name" value="p450"/>
    <property type="match status" value="1"/>
</dbReference>
<protein>
    <submittedName>
        <fullName evidence="10">Methyl farnesoate epoxidase</fullName>
    </submittedName>
</protein>
<evidence type="ECO:0000256" key="3">
    <source>
        <dbReference type="ARBA" id="ARBA00022617"/>
    </source>
</evidence>